<dbReference type="RefSeq" id="WP_323869124.1">
    <property type="nucleotide sequence ID" value="NZ_JACXBF010000269.1"/>
</dbReference>
<reference evidence="2" key="1">
    <citation type="submission" date="2020-09" db="EMBL/GenBank/DDBJ databases">
        <authorList>
            <person name="Palma L."/>
            <person name="Caballero P."/>
            <person name="Berry C."/>
            <person name="Del Valle E."/>
        </authorList>
    </citation>
    <scope>NUCLEOTIDE SEQUENCE</scope>
    <source>
        <strain evidence="2">M</strain>
    </source>
</reference>
<protein>
    <submittedName>
        <fullName evidence="2">Alpha-xenorhabdolysin family binary toxin subunit B</fullName>
    </submittedName>
</protein>
<proteinExistence type="predicted"/>
<dbReference type="AlphaFoldDB" id="A0AAW3YUW5"/>
<evidence type="ECO:0000256" key="1">
    <source>
        <dbReference type="SAM" id="Coils"/>
    </source>
</evidence>
<reference evidence="2" key="2">
    <citation type="journal article" date="2024" name="Toxins">
        <title>Genome Sequence Analysis of Native Xenorhabdus Strains Isolated from Entomopathogenic Nematodes in Argentina.</title>
        <authorList>
            <person name="Palma L."/>
            <person name="Frizzo L."/>
            <person name="Kaiser S."/>
            <person name="Berry C."/>
            <person name="Caballero P."/>
            <person name="Bode H.B."/>
            <person name="Del Valle E.E."/>
        </authorList>
    </citation>
    <scope>NUCLEOTIDE SEQUENCE</scope>
    <source>
        <strain evidence="2">M</strain>
    </source>
</reference>
<keyword evidence="1" id="KW-0175">Coiled coil</keyword>
<comment type="caution">
    <text evidence="2">The sequence shown here is derived from an EMBL/GenBank/DDBJ whole genome shotgun (WGS) entry which is preliminary data.</text>
</comment>
<dbReference type="Proteomes" id="UP001193920">
    <property type="component" value="Unassembled WGS sequence"/>
</dbReference>
<name>A0AAW3YUW5_9GAMM</name>
<dbReference type="EMBL" id="JACXBF010000269">
    <property type="protein sequence ID" value="MBD2801282.1"/>
    <property type="molecule type" value="Genomic_DNA"/>
</dbReference>
<evidence type="ECO:0000313" key="2">
    <source>
        <dbReference type="EMBL" id="MBD2801282.1"/>
    </source>
</evidence>
<accession>A0AAW3YUW5</accession>
<gene>
    <name evidence="2" type="ORF">ID854_12645</name>
</gene>
<dbReference type="NCBIfam" id="NF033927">
    <property type="entry name" value="alph_xenorhab_B"/>
    <property type="match status" value="1"/>
</dbReference>
<sequence>MSSNVVSQKQIKYPEIKIKELNDAVNNIWRLAARQTSGIEIIGNKIERLKLYSRELNELTRNSLTQLTPILSQFMEGNIFTTIHQINEALEDPTLSDDDRNILLQERDQLIESLSKDIDRVIVSFSLHNSQLAGKISDILNIVIEERLQDILAQTKEKKAELQNDIEQKVEKRNKLDAQREKIIESQDVIRANNIADMFKDFIPSASDIDNLDLTQPKKEAIKQAIKQGVEIARKILGKISEGLKYIDLADARMKLSDQIDQVMKETGTLKATLGEIELRLFGLEDVMQIDAERTTMISEAVKLDKAWGAFANQLHELSGKEINQNELTDLINGQLNFLNNLSSQYNALK</sequence>
<organism evidence="2">
    <name type="scientific">Xenorhabdus szentirmaii</name>
    <dbReference type="NCBI Taxonomy" id="290112"/>
    <lineage>
        <taxon>Bacteria</taxon>
        <taxon>Pseudomonadati</taxon>
        <taxon>Pseudomonadota</taxon>
        <taxon>Gammaproteobacteria</taxon>
        <taxon>Enterobacterales</taxon>
        <taxon>Morganellaceae</taxon>
        <taxon>Xenorhabdus</taxon>
    </lineage>
</organism>
<dbReference type="InterPro" id="IPR047760">
    <property type="entry name" value="XaxB-like"/>
</dbReference>
<feature type="coiled-coil region" evidence="1">
    <location>
        <begin position="145"/>
        <end position="182"/>
    </location>
</feature>